<sequence length="179" mass="19819">MWGGSSSEWDHDLVFLESVHQQILADDIETLLSSTPATEDCCESSPGFSDDVTKPEVTDVNPELKEVSVASDAKAPSQGLQYRGVRRRPWGKYAAEIRDPKKNGARVWLGTYETAEDAAVAYDRAAFEMRGSKAKVNFPHLIGLTDYEPVRVSPKRRFSEPTTLSAAGSTKRIEIRSLD</sequence>
<dbReference type="SUPFAM" id="SSF54171">
    <property type="entry name" value="DNA-binding domain"/>
    <property type="match status" value="1"/>
</dbReference>
<dbReference type="GO" id="GO:0005634">
    <property type="term" value="C:nucleus"/>
    <property type="evidence" value="ECO:0007669"/>
    <property type="project" value="UniProtKB-SubCell"/>
</dbReference>
<dbReference type="EMBL" id="JAIWQS010000012">
    <property type="protein sequence ID" value="KAJ8748759.1"/>
    <property type="molecule type" value="Genomic_DNA"/>
</dbReference>
<keyword evidence="2" id="KW-0805">Transcription regulation</keyword>
<dbReference type="Proteomes" id="UP001159364">
    <property type="component" value="Linkage Group LG12"/>
</dbReference>
<dbReference type="PROSITE" id="PS51032">
    <property type="entry name" value="AP2_ERF"/>
    <property type="match status" value="1"/>
</dbReference>
<dbReference type="SMART" id="SM00380">
    <property type="entry name" value="AP2"/>
    <property type="match status" value="1"/>
</dbReference>
<gene>
    <name evidence="8" type="ORF">K2173_011314</name>
</gene>
<keyword evidence="5" id="KW-0539">Nucleus</keyword>
<dbReference type="Gene3D" id="3.30.730.10">
    <property type="entry name" value="AP2/ERF domain"/>
    <property type="match status" value="1"/>
</dbReference>
<comment type="subcellular location">
    <subcellularLocation>
        <location evidence="1">Nucleus</location>
    </subcellularLocation>
</comment>
<evidence type="ECO:0000259" key="7">
    <source>
        <dbReference type="PROSITE" id="PS51032"/>
    </source>
</evidence>
<name>A0AAV8S9K1_9ROSI</name>
<comment type="similarity">
    <text evidence="6">Belongs to the AP2/ERF transcription factor family. ERF subfamily.</text>
</comment>
<dbReference type="GO" id="GO:0003677">
    <property type="term" value="F:DNA binding"/>
    <property type="evidence" value="ECO:0007669"/>
    <property type="project" value="UniProtKB-KW"/>
</dbReference>
<dbReference type="InterPro" id="IPR016177">
    <property type="entry name" value="DNA-bd_dom_sf"/>
</dbReference>
<accession>A0AAV8S9K1</accession>
<dbReference type="GO" id="GO:0009873">
    <property type="term" value="P:ethylene-activated signaling pathway"/>
    <property type="evidence" value="ECO:0007669"/>
    <property type="project" value="InterPro"/>
</dbReference>
<evidence type="ECO:0000313" key="9">
    <source>
        <dbReference type="Proteomes" id="UP001159364"/>
    </source>
</evidence>
<dbReference type="InterPro" id="IPR036955">
    <property type="entry name" value="AP2/ERF_dom_sf"/>
</dbReference>
<protein>
    <recommendedName>
        <fullName evidence="7">AP2/ERF domain-containing protein</fullName>
    </recommendedName>
</protein>
<feature type="domain" description="AP2/ERF" evidence="7">
    <location>
        <begin position="81"/>
        <end position="139"/>
    </location>
</feature>
<evidence type="ECO:0000256" key="2">
    <source>
        <dbReference type="ARBA" id="ARBA00023015"/>
    </source>
</evidence>
<evidence type="ECO:0000256" key="4">
    <source>
        <dbReference type="ARBA" id="ARBA00023163"/>
    </source>
</evidence>
<keyword evidence="4" id="KW-0804">Transcription</keyword>
<evidence type="ECO:0000256" key="1">
    <source>
        <dbReference type="ARBA" id="ARBA00004123"/>
    </source>
</evidence>
<reference evidence="8 9" key="1">
    <citation type="submission" date="2021-09" db="EMBL/GenBank/DDBJ databases">
        <title>Genomic insights and catalytic innovation underlie evolution of tropane alkaloids biosynthesis.</title>
        <authorList>
            <person name="Wang Y.-J."/>
            <person name="Tian T."/>
            <person name="Huang J.-P."/>
            <person name="Huang S.-X."/>
        </authorList>
    </citation>
    <scope>NUCLEOTIDE SEQUENCE [LARGE SCALE GENOMIC DNA]</scope>
    <source>
        <strain evidence="8">KIB-2018</strain>
        <tissue evidence="8">Leaf</tissue>
    </source>
</reference>
<evidence type="ECO:0000256" key="6">
    <source>
        <dbReference type="ARBA" id="ARBA00024343"/>
    </source>
</evidence>
<dbReference type="CDD" id="cd00018">
    <property type="entry name" value="AP2"/>
    <property type="match status" value="1"/>
</dbReference>
<dbReference type="FunFam" id="3.30.730.10:FF:000001">
    <property type="entry name" value="Ethylene-responsive transcription factor 2"/>
    <property type="match status" value="1"/>
</dbReference>
<evidence type="ECO:0000313" key="8">
    <source>
        <dbReference type="EMBL" id="KAJ8748759.1"/>
    </source>
</evidence>
<keyword evidence="3" id="KW-0238">DNA-binding</keyword>
<dbReference type="InterPro" id="IPR001471">
    <property type="entry name" value="AP2/ERF_dom"/>
</dbReference>
<keyword evidence="9" id="KW-1185">Reference proteome</keyword>
<dbReference type="InterPro" id="IPR044808">
    <property type="entry name" value="ERF_plant"/>
</dbReference>
<comment type="caution">
    <text evidence="8">The sequence shown here is derived from an EMBL/GenBank/DDBJ whole genome shotgun (WGS) entry which is preliminary data.</text>
</comment>
<evidence type="ECO:0000256" key="3">
    <source>
        <dbReference type="ARBA" id="ARBA00023125"/>
    </source>
</evidence>
<dbReference type="AlphaFoldDB" id="A0AAV8S9K1"/>
<dbReference type="GO" id="GO:0003700">
    <property type="term" value="F:DNA-binding transcription factor activity"/>
    <property type="evidence" value="ECO:0007669"/>
    <property type="project" value="InterPro"/>
</dbReference>
<organism evidence="8 9">
    <name type="scientific">Erythroxylum novogranatense</name>
    <dbReference type="NCBI Taxonomy" id="1862640"/>
    <lineage>
        <taxon>Eukaryota</taxon>
        <taxon>Viridiplantae</taxon>
        <taxon>Streptophyta</taxon>
        <taxon>Embryophyta</taxon>
        <taxon>Tracheophyta</taxon>
        <taxon>Spermatophyta</taxon>
        <taxon>Magnoliopsida</taxon>
        <taxon>eudicotyledons</taxon>
        <taxon>Gunneridae</taxon>
        <taxon>Pentapetalae</taxon>
        <taxon>rosids</taxon>
        <taxon>fabids</taxon>
        <taxon>Malpighiales</taxon>
        <taxon>Erythroxylaceae</taxon>
        <taxon>Erythroxylum</taxon>
    </lineage>
</organism>
<proteinExistence type="inferred from homology"/>
<evidence type="ECO:0000256" key="5">
    <source>
        <dbReference type="ARBA" id="ARBA00023242"/>
    </source>
</evidence>
<dbReference type="PRINTS" id="PR00367">
    <property type="entry name" value="ETHRSPELEMNT"/>
</dbReference>
<dbReference type="PANTHER" id="PTHR31190:SF287">
    <property type="entry name" value="DEVELOPMENT RELATED ERF PROTEIN"/>
    <property type="match status" value="1"/>
</dbReference>
<dbReference type="Pfam" id="PF00847">
    <property type="entry name" value="AP2"/>
    <property type="match status" value="1"/>
</dbReference>
<dbReference type="PANTHER" id="PTHR31190">
    <property type="entry name" value="DNA-BINDING DOMAIN"/>
    <property type="match status" value="1"/>
</dbReference>